<comment type="function">
    <text evidence="10 12">Involved in protein export. Acts as a chaperone by maintaining the newly synthesized protein in an open conformation. Functions as a peptidyl-prolyl cis-trans isomerase.</text>
</comment>
<dbReference type="Gene3D" id="3.30.70.1050">
    <property type="entry name" value="Trigger factor ribosome-binding domain"/>
    <property type="match status" value="1"/>
</dbReference>
<comment type="catalytic activity">
    <reaction evidence="1 12 13">
        <text>[protein]-peptidylproline (omega=180) = [protein]-peptidylproline (omega=0)</text>
        <dbReference type="Rhea" id="RHEA:16237"/>
        <dbReference type="Rhea" id="RHEA-COMP:10747"/>
        <dbReference type="Rhea" id="RHEA-COMP:10748"/>
        <dbReference type="ChEBI" id="CHEBI:83833"/>
        <dbReference type="ChEBI" id="CHEBI:83834"/>
        <dbReference type="EC" id="5.2.1.8"/>
    </reaction>
</comment>
<evidence type="ECO:0000256" key="5">
    <source>
        <dbReference type="ARBA" id="ARBA00022618"/>
    </source>
</evidence>
<feature type="coiled-coil region" evidence="15">
    <location>
        <begin position="261"/>
        <end position="290"/>
    </location>
</feature>
<evidence type="ECO:0000256" key="9">
    <source>
        <dbReference type="ARBA" id="ARBA00023306"/>
    </source>
</evidence>
<evidence type="ECO:0000256" key="11">
    <source>
        <dbReference type="ARBA" id="ARBA00029986"/>
    </source>
</evidence>
<dbReference type="InterPro" id="IPR046357">
    <property type="entry name" value="PPIase_dom_sf"/>
</dbReference>
<reference evidence="18" key="1">
    <citation type="submission" date="2016-11" db="EMBL/GenBank/DDBJ databases">
        <authorList>
            <person name="Varghese N."/>
            <person name="Submissions S."/>
        </authorList>
    </citation>
    <scope>NUCLEOTIDE SEQUENCE [LARGE SCALE GENOMIC DNA]</scope>
    <source>
        <strain evidence="18">DSM 10124</strain>
    </source>
</reference>
<dbReference type="InterPro" id="IPR001179">
    <property type="entry name" value="PPIase_FKBP_dom"/>
</dbReference>
<evidence type="ECO:0000256" key="3">
    <source>
        <dbReference type="ARBA" id="ARBA00013194"/>
    </source>
</evidence>
<evidence type="ECO:0000256" key="13">
    <source>
        <dbReference type="PROSITE-ProRule" id="PRU00277"/>
    </source>
</evidence>
<dbReference type="PANTHER" id="PTHR30560:SF3">
    <property type="entry name" value="TRIGGER FACTOR-LIKE PROTEIN TIG, CHLOROPLASTIC"/>
    <property type="match status" value="1"/>
</dbReference>
<evidence type="ECO:0000259" key="16">
    <source>
        <dbReference type="PROSITE" id="PS50059"/>
    </source>
</evidence>
<dbReference type="GO" id="GO:0043022">
    <property type="term" value="F:ribosome binding"/>
    <property type="evidence" value="ECO:0007669"/>
    <property type="project" value="TreeGrafter"/>
</dbReference>
<name>A0A1M4X4V8_9CLOT</name>
<dbReference type="GO" id="GO:0051301">
    <property type="term" value="P:cell division"/>
    <property type="evidence" value="ECO:0007669"/>
    <property type="project" value="UniProtKB-KW"/>
</dbReference>
<evidence type="ECO:0000256" key="8">
    <source>
        <dbReference type="ARBA" id="ARBA00023235"/>
    </source>
</evidence>
<dbReference type="EC" id="5.2.1.8" evidence="3 12"/>
<dbReference type="GO" id="GO:0015031">
    <property type="term" value="P:protein transport"/>
    <property type="evidence" value="ECO:0007669"/>
    <property type="project" value="UniProtKB-UniRule"/>
</dbReference>
<dbReference type="EMBL" id="FQVG01000021">
    <property type="protein sequence ID" value="SHE88528.1"/>
    <property type="molecule type" value="Genomic_DNA"/>
</dbReference>
<comment type="domain">
    <text evidence="12">Consists of 3 domains; the N-terminus binds the ribosome, the middle domain has PPIase activity, while the C-terminus has intrinsic chaperone activity on its own.</text>
</comment>
<keyword evidence="18" id="KW-1185">Reference proteome</keyword>
<evidence type="ECO:0000313" key="17">
    <source>
        <dbReference type="EMBL" id="SHE88528.1"/>
    </source>
</evidence>
<dbReference type="PIRSF" id="PIRSF003095">
    <property type="entry name" value="Trigger_factor"/>
    <property type="match status" value="1"/>
</dbReference>
<dbReference type="AlphaFoldDB" id="A0A1M4X4V8"/>
<dbReference type="RefSeq" id="WP_073248549.1">
    <property type="nucleotide sequence ID" value="NZ_FQVG01000021.1"/>
</dbReference>
<dbReference type="InterPro" id="IPR027304">
    <property type="entry name" value="Trigger_fact/SurA_dom_sf"/>
</dbReference>
<evidence type="ECO:0000256" key="6">
    <source>
        <dbReference type="ARBA" id="ARBA00023110"/>
    </source>
</evidence>
<dbReference type="Gene3D" id="1.10.3120.10">
    <property type="entry name" value="Trigger factor, C-terminal domain"/>
    <property type="match status" value="1"/>
</dbReference>
<comment type="similarity">
    <text evidence="2 12 14">Belongs to the FKBP-type PPIase family. Tig subfamily.</text>
</comment>
<keyword evidence="7 12" id="KW-0143">Chaperone</keyword>
<evidence type="ECO:0000313" key="18">
    <source>
        <dbReference type="Proteomes" id="UP000184423"/>
    </source>
</evidence>
<feature type="domain" description="PPIase FKBP-type" evidence="16">
    <location>
        <begin position="163"/>
        <end position="248"/>
    </location>
</feature>
<keyword evidence="15" id="KW-0175">Coiled coil</keyword>
<dbReference type="InterPro" id="IPR037041">
    <property type="entry name" value="Trigger_fac_C_sf"/>
</dbReference>
<dbReference type="FunFam" id="3.10.50.40:FF:000001">
    <property type="entry name" value="Trigger factor"/>
    <property type="match status" value="1"/>
</dbReference>
<gene>
    <name evidence="12" type="primary">tig</name>
    <name evidence="17" type="ORF">SAMN02746091_01315</name>
</gene>
<organism evidence="17 18">
    <name type="scientific">Caloramator proteoclasticus DSM 10124</name>
    <dbReference type="NCBI Taxonomy" id="1121262"/>
    <lineage>
        <taxon>Bacteria</taxon>
        <taxon>Bacillati</taxon>
        <taxon>Bacillota</taxon>
        <taxon>Clostridia</taxon>
        <taxon>Eubacteriales</taxon>
        <taxon>Clostridiaceae</taxon>
        <taxon>Caloramator</taxon>
    </lineage>
</organism>
<dbReference type="Proteomes" id="UP000184423">
    <property type="component" value="Unassembled WGS sequence"/>
</dbReference>
<evidence type="ECO:0000256" key="2">
    <source>
        <dbReference type="ARBA" id="ARBA00005464"/>
    </source>
</evidence>
<evidence type="ECO:0000256" key="12">
    <source>
        <dbReference type="HAMAP-Rule" id="MF_00303"/>
    </source>
</evidence>
<dbReference type="Pfam" id="PF00254">
    <property type="entry name" value="FKBP_C"/>
    <property type="match status" value="1"/>
</dbReference>
<evidence type="ECO:0000256" key="14">
    <source>
        <dbReference type="RuleBase" id="RU003914"/>
    </source>
</evidence>
<evidence type="ECO:0000256" key="15">
    <source>
        <dbReference type="SAM" id="Coils"/>
    </source>
</evidence>
<dbReference type="InterPro" id="IPR005215">
    <property type="entry name" value="Trig_fac"/>
</dbReference>
<dbReference type="SUPFAM" id="SSF54534">
    <property type="entry name" value="FKBP-like"/>
    <property type="match status" value="1"/>
</dbReference>
<dbReference type="GO" id="GO:0051083">
    <property type="term" value="P:'de novo' cotranslational protein folding"/>
    <property type="evidence" value="ECO:0007669"/>
    <property type="project" value="TreeGrafter"/>
</dbReference>
<keyword evidence="12" id="KW-0963">Cytoplasm</keyword>
<sequence length="430" mass="48938">MNTKVERLENNKVKLEITVSSEKFNEAVEKSYRKNASKFNIPGFRKGKAPKAVIEKYYGEGVFYEDAINYILDETYPVAIKENNIEPVDRPEIDVVKIGKGEDFVYTAEVVVKPEVKLGDYKGIEVKKIEYPVTDADIDAELNALRERNARLITKEEGTVENGDIAVIDFEGFVDGVAFPGGKADNYNLTIGSGTFILGFEDQLVGAKVGETVDVNVTFPEDYHAEELKGKPALFKVTIKEIKVKQLPELDDDFASEVSEFNTLDELKNDIKAKLQKENEERAKRDLEEEVLTKAVDTCEVEIPEVMVEHEIDYMIKDLDYRLRYQGMDINSYVEMLGITMEALRNDFKEVAKKRVKINLVVEAIAKAENITATDEEVENRAEEIAKMYSKDDVEKMKQAILMTERYMIEEEIVNNKVVEFLVNNSKVTE</sequence>
<dbReference type="PANTHER" id="PTHR30560">
    <property type="entry name" value="TRIGGER FACTOR CHAPERONE AND PEPTIDYL-PROLYL CIS/TRANS ISOMERASE"/>
    <property type="match status" value="1"/>
</dbReference>
<keyword evidence="6 12" id="KW-0697">Rotamase</keyword>
<dbReference type="InterPro" id="IPR008881">
    <property type="entry name" value="Trigger_fac_ribosome-bd_bac"/>
</dbReference>
<evidence type="ECO:0000256" key="7">
    <source>
        <dbReference type="ARBA" id="ARBA00023186"/>
    </source>
</evidence>
<dbReference type="Pfam" id="PF05698">
    <property type="entry name" value="Trigger_C"/>
    <property type="match status" value="1"/>
</dbReference>
<dbReference type="GO" id="GO:0043335">
    <property type="term" value="P:protein unfolding"/>
    <property type="evidence" value="ECO:0007669"/>
    <property type="project" value="TreeGrafter"/>
</dbReference>
<dbReference type="HAMAP" id="MF_00303">
    <property type="entry name" value="Trigger_factor_Tig"/>
    <property type="match status" value="1"/>
</dbReference>
<keyword evidence="5 12" id="KW-0132">Cell division</keyword>
<dbReference type="GO" id="GO:0044183">
    <property type="term" value="F:protein folding chaperone"/>
    <property type="evidence" value="ECO:0007669"/>
    <property type="project" value="TreeGrafter"/>
</dbReference>
<dbReference type="SUPFAM" id="SSF102735">
    <property type="entry name" value="Trigger factor ribosome-binding domain"/>
    <property type="match status" value="1"/>
</dbReference>
<dbReference type="SUPFAM" id="SSF109998">
    <property type="entry name" value="Triger factor/SurA peptide-binding domain-like"/>
    <property type="match status" value="1"/>
</dbReference>
<comment type="subcellular location">
    <subcellularLocation>
        <location evidence="12">Cytoplasm</location>
    </subcellularLocation>
    <text evidence="12">About half TF is bound to the ribosome near the polypeptide exit tunnel while the other half is free in the cytoplasm.</text>
</comment>
<evidence type="ECO:0000256" key="10">
    <source>
        <dbReference type="ARBA" id="ARBA00024849"/>
    </source>
</evidence>
<dbReference type="GO" id="GO:0005737">
    <property type="term" value="C:cytoplasm"/>
    <property type="evidence" value="ECO:0007669"/>
    <property type="project" value="UniProtKB-SubCell"/>
</dbReference>
<dbReference type="GO" id="GO:0003755">
    <property type="term" value="F:peptidyl-prolyl cis-trans isomerase activity"/>
    <property type="evidence" value="ECO:0007669"/>
    <property type="project" value="UniProtKB-UniRule"/>
</dbReference>
<dbReference type="Pfam" id="PF05697">
    <property type="entry name" value="Trigger_N"/>
    <property type="match status" value="1"/>
</dbReference>
<dbReference type="NCBIfam" id="TIGR00115">
    <property type="entry name" value="tig"/>
    <property type="match status" value="1"/>
</dbReference>
<protein>
    <recommendedName>
        <fullName evidence="4 12">Trigger factor</fullName>
        <shortName evidence="12">TF</shortName>
        <ecNumber evidence="3 12">5.2.1.8</ecNumber>
    </recommendedName>
    <alternativeName>
        <fullName evidence="11 12">PPIase</fullName>
    </alternativeName>
</protein>
<evidence type="ECO:0000256" key="4">
    <source>
        <dbReference type="ARBA" id="ARBA00016902"/>
    </source>
</evidence>
<dbReference type="PROSITE" id="PS50059">
    <property type="entry name" value="FKBP_PPIASE"/>
    <property type="match status" value="1"/>
</dbReference>
<evidence type="ECO:0000256" key="1">
    <source>
        <dbReference type="ARBA" id="ARBA00000971"/>
    </source>
</evidence>
<keyword evidence="9 12" id="KW-0131">Cell cycle</keyword>
<dbReference type="InterPro" id="IPR036611">
    <property type="entry name" value="Trigger_fac_ribosome-bd_sf"/>
</dbReference>
<accession>A0A1M4X4V8</accession>
<keyword evidence="8 12" id="KW-0413">Isomerase</keyword>
<proteinExistence type="inferred from homology"/>
<dbReference type="InterPro" id="IPR008880">
    <property type="entry name" value="Trigger_fac_C"/>
</dbReference>
<dbReference type="Gene3D" id="3.10.50.40">
    <property type="match status" value="1"/>
</dbReference>